<gene>
    <name evidence="6" type="ORF">J6595_04620</name>
</gene>
<dbReference type="PANTHER" id="PTHR44591:SF3">
    <property type="entry name" value="RESPONSE REGULATORY DOMAIN-CONTAINING PROTEIN"/>
    <property type="match status" value="1"/>
</dbReference>
<dbReference type="InterPro" id="IPR011006">
    <property type="entry name" value="CheY-like_superfamily"/>
</dbReference>
<sequence>MEPERGDRRLNSLTASLMTFAKRKSGRNCAVPAAFRRCWPLNSRLSGRAVDERNGENVNGRSRRNLRILVVDDDAMIMINTVSMLTELGHATVDAMSGEEALQILAARDGEAFDLVITDHSMPRMTGIELAMIVRDRWPSIAIIVASGYSEDVIGSVEVASAHLHKPFGMRELDATIQTIRKDGSKAFEMSGAGARGGVRA</sequence>
<dbReference type="PANTHER" id="PTHR44591">
    <property type="entry name" value="STRESS RESPONSE REGULATOR PROTEIN 1"/>
    <property type="match status" value="1"/>
</dbReference>
<organism evidence="6 7">
    <name type="scientific">Jiella mangrovi</name>
    <dbReference type="NCBI Taxonomy" id="2821407"/>
    <lineage>
        <taxon>Bacteria</taxon>
        <taxon>Pseudomonadati</taxon>
        <taxon>Pseudomonadota</taxon>
        <taxon>Alphaproteobacteria</taxon>
        <taxon>Hyphomicrobiales</taxon>
        <taxon>Aurantimonadaceae</taxon>
        <taxon>Jiella</taxon>
    </lineage>
</organism>
<evidence type="ECO:0000313" key="7">
    <source>
        <dbReference type="Proteomes" id="UP000678276"/>
    </source>
</evidence>
<name>A0ABS4BDN1_9HYPH</name>
<dbReference type="InterPro" id="IPR001789">
    <property type="entry name" value="Sig_transdc_resp-reg_receiver"/>
</dbReference>
<comment type="caution">
    <text evidence="6">The sequence shown here is derived from an EMBL/GenBank/DDBJ whole genome shotgun (WGS) entry which is preliminary data.</text>
</comment>
<evidence type="ECO:0000256" key="2">
    <source>
        <dbReference type="ARBA" id="ARBA00023015"/>
    </source>
</evidence>
<keyword evidence="1 4" id="KW-0597">Phosphoprotein</keyword>
<evidence type="ECO:0000259" key="5">
    <source>
        <dbReference type="PROSITE" id="PS50110"/>
    </source>
</evidence>
<evidence type="ECO:0000256" key="3">
    <source>
        <dbReference type="ARBA" id="ARBA00023163"/>
    </source>
</evidence>
<keyword evidence="3" id="KW-0804">Transcription</keyword>
<dbReference type="Gene3D" id="3.40.50.2300">
    <property type="match status" value="1"/>
</dbReference>
<keyword evidence="7" id="KW-1185">Reference proteome</keyword>
<keyword evidence="2" id="KW-0805">Transcription regulation</keyword>
<dbReference type="EMBL" id="JAGJCF010000002">
    <property type="protein sequence ID" value="MBP0614860.1"/>
    <property type="molecule type" value="Genomic_DNA"/>
</dbReference>
<reference evidence="6 7" key="1">
    <citation type="submission" date="2021-04" db="EMBL/GenBank/DDBJ databases">
        <title>Whole genome sequence of Jiella sp. KSK16Y-1.</title>
        <authorList>
            <person name="Tuo L."/>
        </authorList>
    </citation>
    <scope>NUCLEOTIDE SEQUENCE [LARGE SCALE GENOMIC DNA]</scope>
    <source>
        <strain evidence="6 7">KSK16Y-1</strain>
    </source>
</reference>
<evidence type="ECO:0000313" key="6">
    <source>
        <dbReference type="EMBL" id="MBP0614860.1"/>
    </source>
</evidence>
<dbReference type="Proteomes" id="UP000678276">
    <property type="component" value="Unassembled WGS sequence"/>
</dbReference>
<dbReference type="SUPFAM" id="SSF52172">
    <property type="entry name" value="CheY-like"/>
    <property type="match status" value="1"/>
</dbReference>
<dbReference type="SMART" id="SM00448">
    <property type="entry name" value="REC"/>
    <property type="match status" value="1"/>
</dbReference>
<proteinExistence type="predicted"/>
<accession>A0ABS4BDN1</accession>
<dbReference type="PROSITE" id="PS50110">
    <property type="entry name" value="RESPONSE_REGULATORY"/>
    <property type="match status" value="1"/>
</dbReference>
<evidence type="ECO:0000256" key="1">
    <source>
        <dbReference type="ARBA" id="ARBA00022553"/>
    </source>
</evidence>
<protein>
    <submittedName>
        <fullName evidence="6">Response regulator</fullName>
    </submittedName>
</protein>
<dbReference type="InterPro" id="IPR050595">
    <property type="entry name" value="Bact_response_regulator"/>
</dbReference>
<feature type="modified residue" description="4-aspartylphosphate" evidence="4">
    <location>
        <position position="119"/>
    </location>
</feature>
<feature type="domain" description="Response regulatory" evidence="5">
    <location>
        <begin position="67"/>
        <end position="181"/>
    </location>
</feature>
<dbReference type="Pfam" id="PF00072">
    <property type="entry name" value="Response_reg"/>
    <property type="match status" value="1"/>
</dbReference>
<evidence type="ECO:0000256" key="4">
    <source>
        <dbReference type="PROSITE-ProRule" id="PRU00169"/>
    </source>
</evidence>